<evidence type="ECO:0000256" key="1">
    <source>
        <dbReference type="SAM" id="SignalP"/>
    </source>
</evidence>
<evidence type="ECO:0000313" key="2">
    <source>
        <dbReference type="EMBL" id="CAF1411055.1"/>
    </source>
</evidence>
<organism evidence="2 5">
    <name type="scientific">Rotaria magnacalcarata</name>
    <dbReference type="NCBI Taxonomy" id="392030"/>
    <lineage>
        <taxon>Eukaryota</taxon>
        <taxon>Metazoa</taxon>
        <taxon>Spiralia</taxon>
        <taxon>Gnathifera</taxon>
        <taxon>Rotifera</taxon>
        <taxon>Eurotatoria</taxon>
        <taxon>Bdelloidea</taxon>
        <taxon>Philodinida</taxon>
        <taxon>Philodinidae</taxon>
        <taxon>Rotaria</taxon>
    </lineage>
</organism>
<dbReference type="EMBL" id="CAJOBI010194272">
    <property type="protein sequence ID" value="CAF4971268.1"/>
    <property type="molecule type" value="Genomic_DNA"/>
</dbReference>
<reference evidence="2" key="1">
    <citation type="submission" date="2021-02" db="EMBL/GenBank/DDBJ databases">
        <authorList>
            <person name="Nowell W R."/>
        </authorList>
    </citation>
    <scope>NUCLEOTIDE SEQUENCE</scope>
</reference>
<dbReference type="AlphaFoldDB" id="A0A815M327"/>
<feature type="signal peptide" evidence="1">
    <location>
        <begin position="1"/>
        <end position="23"/>
    </location>
</feature>
<dbReference type="Proteomes" id="UP000663855">
    <property type="component" value="Unassembled WGS sequence"/>
</dbReference>
<dbReference type="EMBL" id="CAJNRE010009760">
    <property type="protein sequence ID" value="CAF2085075.1"/>
    <property type="molecule type" value="Genomic_DNA"/>
</dbReference>
<evidence type="ECO:0000313" key="4">
    <source>
        <dbReference type="EMBL" id="CAF4971268.1"/>
    </source>
</evidence>
<name>A0A815M327_9BILA</name>
<sequence length="67" mass="7478">MFRPLFNLLTIGLAIGFQHQVHAQSLHGSVQAQFPTPIDAKTNEIKPLFRVGDVTRLPFPRSIPSQP</sequence>
<dbReference type="Proteomes" id="UP000663824">
    <property type="component" value="Unassembled WGS sequence"/>
</dbReference>
<keyword evidence="1" id="KW-0732">Signal</keyword>
<evidence type="ECO:0000313" key="3">
    <source>
        <dbReference type="EMBL" id="CAF2085075.1"/>
    </source>
</evidence>
<proteinExistence type="predicted"/>
<comment type="caution">
    <text evidence="2">The sequence shown here is derived from an EMBL/GenBank/DDBJ whole genome shotgun (WGS) entry which is preliminary data.</text>
</comment>
<evidence type="ECO:0000313" key="5">
    <source>
        <dbReference type="Proteomes" id="UP000663855"/>
    </source>
</evidence>
<protein>
    <submittedName>
        <fullName evidence="2">Uncharacterized protein</fullName>
    </submittedName>
</protein>
<dbReference type="Proteomes" id="UP000676336">
    <property type="component" value="Unassembled WGS sequence"/>
</dbReference>
<accession>A0A815M327</accession>
<gene>
    <name evidence="2" type="ORF">CJN711_LOCUS22515</name>
    <name evidence="3" type="ORF">MBJ925_LOCUS19378</name>
    <name evidence="4" type="ORF">SMN809_LOCUS55175</name>
</gene>
<feature type="chain" id="PRO_5036228198" evidence="1">
    <location>
        <begin position="24"/>
        <end position="67"/>
    </location>
</feature>
<dbReference type="EMBL" id="CAJNOV010010543">
    <property type="protein sequence ID" value="CAF1411055.1"/>
    <property type="molecule type" value="Genomic_DNA"/>
</dbReference>